<evidence type="ECO:0000313" key="1">
    <source>
        <dbReference type="EMBL" id="VFK23711.1"/>
    </source>
</evidence>
<dbReference type="AlphaFoldDB" id="A0A450X396"/>
<proteinExistence type="predicted"/>
<gene>
    <name evidence="1" type="ORF">BECKLFY1418C_GA0070996_11523</name>
</gene>
<dbReference type="GO" id="GO:0032259">
    <property type="term" value="P:methylation"/>
    <property type="evidence" value="ECO:0007669"/>
    <property type="project" value="UniProtKB-KW"/>
</dbReference>
<organism evidence="1">
    <name type="scientific">Candidatus Kentrum sp. LFY</name>
    <dbReference type="NCBI Taxonomy" id="2126342"/>
    <lineage>
        <taxon>Bacteria</taxon>
        <taxon>Pseudomonadati</taxon>
        <taxon>Pseudomonadota</taxon>
        <taxon>Gammaproteobacteria</taxon>
        <taxon>Candidatus Kentrum</taxon>
    </lineage>
</organism>
<keyword evidence="1" id="KW-0808">Transferase</keyword>
<dbReference type="InterPro" id="IPR029063">
    <property type="entry name" value="SAM-dependent_MTases_sf"/>
</dbReference>
<keyword evidence="1" id="KW-0489">Methyltransferase</keyword>
<dbReference type="EMBL" id="CAADFN010000152">
    <property type="protein sequence ID" value="VFK23711.1"/>
    <property type="molecule type" value="Genomic_DNA"/>
</dbReference>
<reference evidence="1" key="1">
    <citation type="submission" date="2019-02" db="EMBL/GenBank/DDBJ databases">
        <authorList>
            <person name="Gruber-Vodicka R. H."/>
            <person name="Seah K. B. B."/>
        </authorList>
    </citation>
    <scope>NUCLEOTIDE SEQUENCE</scope>
    <source>
        <strain evidence="1">BECK_BY7</strain>
    </source>
</reference>
<protein>
    <submittedName>
        <fullName evidence="1">Methyltransferase domain-containing protein</fullName>
    </submittedName>
</protein>
<accession>A0A450X396</accession>
<dbReference type="Pfam" id="PF13578">
    <property type="entry name" value="Methyltransf_24"/>
    <property type="match status" value="1"/>
</dbReference>
<dbReference type="GO" id="GO:0008168">
    <property type="term" value="F:methyltransferase activity"/>
    <property type="evidence" value="ECO:0007669"/>
    <property type="project" value="UniProtKB-KW"/>
</dbReference>
<dbReference type="Gene3D" id="3.40.50.150">
    <property type="entry name" value="Vaccinia Virus protein VP39"/>
    <property type="match status" value="1"/>
</dbReference>
<dbReference type="SUPFAM" id="SSF53335">
    <property type="entry name" value="S-adenosyl-L-methionine-dependent methyltransferases"/>
    <property type="match status" value="1"/>
</dbReference>
<sequence>MGYYTSEKELDTFIEYAKRAKIGVVETGILNGETSMELCKHTSCPVYGIDPIVYDSMDPTLICNVDTIRNGAAAFKHFRFIQDYSYTVAKTWDRKIDMLFIDGDHRYEAVKKDYTDWAGFVTSQGVIAFHDSACFRGGPPFWEGPSRFADELINRQEGQSLKYMETVDSLTIFKKEI</sequence>
<name>A0A450X396_9GAMM</name>